<name>A0A1G2BKP6_9BACT</name>
<protein>
    <submittedName>
        <fullName evidence="2">Uncharacterized protein</fullName>
    </submittedName>
</protein>
<evidence type="ECO:0000256" key="1">
    <source>
        <dbReference type="SAM" id="MobiDB-lite"/>
    </source>
</evidence>
<reference evidence="2 3" key="1">
    <citation type="journal article" date="2016" name="Nat. Commun.">
        <title>Thousands of microbial genomes shed light on interconnected biogeochemical processes in an aquifer system.</title>
        <authorList>
            <person name="Anantharaman K."/>
            <person name="Brown C.T."/>
            <person name="Hug L.A."/>
            <person name="Sharon I."/>
            <person name="Castelle C.J."/>
            <person name="Probst A.J."/>
            <person name="Thomas B.C."/>
            <person name="Singh A."/>
            <person name="Wilkins M.J."/>
            <person name="Karaoz U."/>
            <person name="Brodie E.L."/>
            <person name="Williams K.H."/>
            <person name="Hubbard S.S."/>
            <person name="Banfield J.F."/>
        </authorList>
    </citation>
    <scope>NUCLEOTIDE SEQUENCE [LARGE SCALE GENOMIC DNA]</scope>
</reference>
<evidence type="ECO:0000313" key="3">
    <source>
        <dbReference type="Proteomes" id="UP000177817"/>
    </source>
</evidence>
<organism evidence="2 3">
    <name type="scientific">Candidatus Komeilibacteria bacterium RIFCSPHIGHO2_01_FULL_52_14</name>
    <dbReference type="NCBI Taxonomy" id="1798549"/>
    <lineage>
        <taxon>Bacteria</taxon>
        <taxon>Candidatus Komeiliibacteriota</taxon>
    </lineage>
</organism>
<gene>
    <name evidence="2" type="ORF">A2677_01645</name>
</gene>
<proteinExistence type="predicted"/>
<dbReference type="Proteomes" id="UP000177817">
    <property type="component" value="Unassembled WGS sequence"/>
</dbReference>
<comment type="caution">
    <text evidence="2">The sequence shown here is derived from an EMBL/GenBank/DDBJ whole genome shotgun (WGS) entry which is preliminary data.</text>
</comment>
<dbReference type="AlphaFoldDB" id="A0A1G2BKP6"/>
<accession>A0A1G2BKP6</accession>
<evidence type="ECO:0000313" key="2">
    <source>
        <dbReference type="EMBL" id="OGY89793.1"/>
    </source>
</evidence>
<dbReference type="EMBL" id="MHKK01000024">
    <property type="protein sequence ID" value="OGY89793.1"/>
    <property type="molecule type" value="Genomic_DNA"/>
</dbReference>
<feature type="region of interest" description="Disordered" evidence="1">
    <location>
        <begin position="237"/>
        <end position="333"/>
    </location>
</feature>
<sequence length="476" mass="52567">MEDKNQNRGVQPAGLIVKDVDGKLKILAEGELKEIDALLAETLTKTAPSAAPAAHNAGQELAFPRFTDQAPPPADVHFKEPDKPSAPGGVAQLHFHPDDQRQIALELEKINTLFNINDQRQFSVIKIADKLLEKHTVRFGNERRSAFIKLLLSYFRQSRSLVQTRDMLTAPESSNGFALSAGTADHMVAVLKHLKKKIEEQDGIVVEESEAALETPIQKPASMPVVSRVAEQPVQAAPSAVPRQIPRETQAVRPLSLRPRARPVEPAPPAVPMEQKTAPAAPPQPVTTPVSSVPPLKTAPGLWPDTKSSAVPPPPREAPVTPAQPATPIQRPEPTHAELPKVFRPDVMRTIPIVEDVKRPTSRWRRGGAVMGRIDELSAMDLAMWRLLDPDPRIRAGKILGRIQNLEQESLTRKHQGIDAWRSNEVYQLYLMLGQISLEQKKDVAAVIQELQSAGRQTLAIEEFEAISDLNRMLRF</sequence>